<evidence type="ECO:0000256" key="1">
    <source>
        <dbReference type="SAM" id="MobiDB-lite"/>
    </source>
</evidence>
<feature type="compositionally biased region" description="Gly residues" evidence="1">
    <location>
        <begin position="292"/>
        <end position="303"/>
    </location>
</feature>
<gene>
    <name evidence="3" type="ORF">GCM10009839_58390</name>
</gene>
<dbReference type="EMBL" id="BAAAQN010000041">
    <property type="protein sequence ID" value="GAA2046385.1"/>
    <property type="molecule type" value="Genomic_DNA"/>
</dbReference>
<keyword evidence="2" id="KW-0472">Membrane</keyword>
<sequence>MLKSFGSAFASPDMGAVDLGSDGVHSVYALSLGIASVVAALLLLFQVLRTVWTHEGSALAQGLVGVGKAALAFLMTIGVATAGVKAADDISAYIVKQGFGTDAALGQKLGALFAGDLSSSPTLLMLMALLGIIITVVLWFELLMRTAAITILVATSPIAAAGQVNDSTRAWWGKVVSAATQLIILKPVIALVFMLGFKVSTQSSGIQQTLAGLLILLMAVFAWPSVARFFAFASVAVGGAAGLGGLLGFASGRATAMASATGGGAKGSGGSTADFSKSAEARTTAAKSALGMGPGPGGSGAVGEGADAAKQDAIKGAMGKASTALAAAGPVGIALAGAKAAQGAINAVSGRMEQMAGHAGLSNANPYHQAAGSIPQQGGRQGQRSGDGRQQRTNQTIAEQQNPPGRSNDQLGSAGVSTVERHRPEPMNYSAGYESEEIPERAEYAAGPSDPVASMPYEEREADYPTPPRPVESPDIQAAPPTSVPASAETRRAQAPQLAPQQPDLASAARQQQGPSPADAPKPRVNQDTVSPPTTDQPRTTDVNPQGKENDR</sequence>
<name>A0ABP5GIA0_9ACTN</name>
<protein>
    <recommendedName>
        <fullName evidence="5">TrbL/VirB6 plasmid conjugal transfer protein</fullName>
    </recommendedName>
</protein>
<feature type="compositionally biased region" description="Low complexity" evidence="1">
    <location>
        <begin position="493"/>
        <end position="509"/>
    </location>
</feature>
<dbReference type="InterPro" id="IPR045782">
    <property type="entry name" value="TrbL_3"/>
</dbReference>
<proteinExistence type="predicted"/>
<feature type="transmembrane region" description="Helical" evidence="2">
    <location>
        <begin position="171"/>
        <end position="193"/>
    </location>
</feature>
<keyword evidence="2" id="KW-1133">Transmembrane helix</keyword>
<feature type="transmembrane region" description="Helical" evidence="2">
    <location>
        <begin position="229"/>
        <end position="250"/>
    </location>
</feature>
<feature type="region of interest" description="Disordered" evidence="1">
    <location>
        <begin position="285"/>
        <end position="305"/>
    </location>
</feature>
<feature type="transmembrane region" description="Helical" evidence="2">
    <location>
        <begin position="122"/>
        <end position="140"/>
    </location>
</feature>
<evidence type="ECO:0000313" key="3">
    <source>
        <dbReference type="EMBL" id="GAA2046385.1"/>
    </source>
</evidence>
<feature type="compositionally biased region" description="Polar residues" evidence="1">
    <location>
        <begin position="526"/>
        <end position="544"/>
    </location>
</feature>
<feature type="transmembrane region" description="Helical" evidence="2">
    <location>
        <begin position="27"/>
        <end position="48"/>
    </location>
</feature>
<evidence type="ECO:0000313" key="4">
    <source>
        <dbReference type="Proteomes" id="UP001500751"/>
    </source>
</evidence>
<organism evidence="3 4">
    <name type="scientific">Catenulispora yoronensis</name>
    <dbReference type="NCBI Taxonomy" id="450799"/>
    <lineage>
        <taxon>Bacteria</taxon>
        <taxon>Bacillati</taxon>
        <taxon>Actinomycetota</taxon>
        <taxon>Actinomycetes</taxon>
        <taxon>Catenulisporales</taxon>
        <taxon>Catenulisporaceae</taxon>
        <taxon>Catenulispora</taxon>
    </lineage>
</organism>
<evidence type="ECO:0008006" key="5">
    <source>
        <dbReference type="Google" id="ProtNLM"/>
    </source>
</evidence>
<dbReference type="Proteomes" id="UP001500751">
    <property type="component" value="Unassembled WGS sequence"/>
</dbReference>
<feature type="compositionally biased region" description="Polar residues" evidence="1">
    <location>
        <begin position="393"/>
        <end position="411"/>
    </location>
</feature>
<reference evidence="4" key="1">
    <citation type="journal article" date="2019" name="Int. J. Syst. Evol. Microbiol.">
        <title>The Global Catalogue of Microorganisms (GCM) 10K type strain sequencing project: providing services to taxonomists for standard genome sequencing and annotation.</title>
        <authorList>
            <consortium name="The Broad Institute Genomics Platform"/>
            <consortium name="The Broad Institute Genome Sequencing Center for Infectious Disease"/>
            <person name="Wu L."/>
            <person name="Ma J."/>
        </authorList>
    </citation>
    <scope>NUCLEOTIDE SEQUENCE [LARGE SCALE GENOMIC DNA]</scope>
    <source>
        <strain evidence="4">JCM 16014</strain>
    </source>
</reference>
<feature type="region of interest" description="Disordered" evidence="1">
    <location>
        <begin position="361"/>
        <end position="552"/>
    </location>
</feature>
<keyword evidence="2" id="KW-0812">Transmembrane</keyword>
<evidence type="ECO:0000256" key="2">
    <source>
        <dbReference type="SAM" id="Phobius"/>
    </source>
</evidence>
<dbReference type="Pfam" id="PF19590">
    <property type="entry name" value="TrbL_3"/>
    <property type="match status" value="1"/>
</dbReference>
<comment type="caution">
    <text evidence="3">The sequence shown here is derived from an EMBL/GenBank/DDBJ whole genome shotgun (WGS) entry which is preliminary data.</text>
</comment>
<accession>A0ABP5GIA0</accession>
<keyword evidence="4" id="KW-1185">Reference proteome</keyword>
<feature type="transmembrane region" description="Helical" evidence="2">
    <location>
        <begin position="60"/>
        <end position="84"/>
    </location>
</feature>
<feature type="transmembrane region" description="Helical" evidence="2">
    <location>
        <begin position="205"/>
        <end position="223"/>
    </location>
</feature>